<evidence type="ECO:0000256" key="1">
    <source>
        <dbReference type="ARBA" id="ARBA00001946"/>
    </source>
</evidence>
<dbReference type="Pfam" id="PF13378">
    <property type="entry name" value="MR_MLE_C"/>
    <property type="match status" value="1"/>
</dbReference>
<evidence type="ECO:0000256" key="3">
    <source>
        <dbReference type="ARBA" id="ARBA00022842"/>
    </source>
</evidence>
<sequence>MRITNATCHVLKWPEPNDFGHDRMTVLVRLDTDAGIHGWGEAIAMWPEACKATVAIVEDGIAPVLAGRDPRDPEACWQAMKAHSWWYGEGGIAALAISALDMAIWDIAAKEAGKPLVALLGGAAHAALPACASLHVNQPTIEDSVREIAGHIAAGFRSTKLGLGKRGLSRAGRDPDYDVALVAALREAIGPQAGIMVDAGNGTKWDRETAIRTVRRMEESHIAWIEEPFHPSAVADHVALEAAVATPIAAGEREWQAAGYERWLATGAVDVFGIDPARVEGVTGFRRAAAAIEAAGKTVNAHAWSTAVLTAASLHLSLASPGAELFELKPLPGPMQFDLVETPFWHDNGLVTAPDRPGHGAEPIPAVLERYRAG</sequence>
<dbReference type="Gene3D" id="3.30.390.10">
    <property type="entry name" value="Enolase-like, N-terminal domain"/>
    <property type="match status" value="1"/>
</dbReference>
<dbReference type="EC" id="5.5.1.-" evidence="5"/>
<dbReference type="GO" id="GO:0000287">
    <property type="term" value="F:magnesium ion binding"/>
    <property type="evidence" value="ECO:0007669"/>
    <property type="project" value="TreeGrafter"/>
</dbReference>
<dbReference type="SFLD" id="SFLDG00179">
    <property type="entry name" value="mandelate_racemase"/>
    <property type="match status" value="1"/>
</dbReference>
<dbReference type="SFLD" id="SFLDS00001">
    <property type="entry name" value="Enolase"/>
    <property type="match status" value="1"/>
</dbReference>
<dbReference type="InterPro" id="IPR013341">
    <property type="entry name" value="Mandelate_racemase_N_dom"/>
</dbReference>
<dbReference type="Gene3D" id="3.20.20.120">
    <property type="entry name" value="Enolase-like C-terminal domain"/>
    <property type="match status" value="1"/>
</dbReference>
<dbReference type="RefSeq" id="WP_210308565.1">
    <property type="nucleotide sequence ID" value="NZ_JACHOO010000008.1"/>
</dbReference>
<keyword evidence="3" id="KW-0460">Magnesium</keyword>
<dbReference type="InterPro" id="IPR029017">
    <property type="entry name" value="Enolase-like_N"/>
</dbReference>
<dbReference type="GO" id="GO:0016052">
    <property type="term" value="P:carbohydrate catabolic process"/>
    <property type="evidence" value="ECO:0007669"/>
    <property type="project" value="TreeGrafter"/>
</dbReference>
<dbReference type="CDD" id="cd03316">
    <property type="entry name" value="MR_like"/>
    <property type="match status" value="1"/>
</dbReference>
<dbReference type="GO" id="GO:0016853">
    <property type="term" value="F:isomerase activity"/>
    <property type="evidence" value="ECO:0007669"/>
    <property type="project" value="UniProtKB-KW"/>
</dbReference>
<dbReference type="InterPro" id="IPR046945">
    <property type="entry name" value="RHMD-like"/>
</dbReference>
<keyword evidence="5" id="KW-0413">Isomerase</keyword>
<keyword evidence="2" id="KW-0479">Metal-binding</keyword>
<evidence type="ECO:0000259" key="4">
    <source>
        <dbReference type="SMART" id="SM00922"/>
    </source>
</evidence>
<evidence type="ECO:0000313" key="5">
    <source>
        <dbReference type="EMBL" id="MBB5754528.1"/>
    </source>
</evidence>
<evidence type="ECO:0000313" key="6">
    <source>
        <dbReference type="Proteomes" id="UP000523821"/>
    </source>
</evidence>
<dbReference type="PANTHER" id="PTHR13794">
    <property type="entry name" value="ENOLASE SUPERFAMILY, MANDELATE RACEMASE"/>
    <property type="match status" value="1"/>
</dbReference>
<dbReference type="Proteomes" id="UP000523821">
    <property type="component" value="Unassembled WGS sequence"/>
</dbReference>
<dbReference type="InterPro" id="IPR029065">
    <property type="entry name" value="Enolase_C-like"/>
</dbReference>
<dbReference type="GO" id="GO:0016836">
    <property type="term" value="F:hydro-lyase activity"/>
    <property type="evidence" value="ECO:0007669"/>
    <property type="project" value="TreeGrafter"/>
</dbReference>
<comment type="cofactor">
    <cofactor evidence="1">
        <name>Mg(2+)</name>
        <dbReference type="ChEBI" id="CHEBI:18420"/>
    </cofactor>
</comment>
<organism evidence="5 6">
    <name type="scientific">Prosthecomicrobium pneumaticum</name>
    <dbReference type="NCBI Taxonomy" id="81895"/>
    <lineage>
        <taxon>Bacteria</taxon>
        <taxon>Pseudomonadati</taxon>
        <taxon>Pseudomonadota</taxon>
        <taxon>Alphaproteobacteria</taxon>
        <taxon>Hyphomicrobiales</taxon>
        <taxon>Kaistiaceae</taxon>
        <taxon>Prosthecomicrobium</taxon>
    </lineage>
</organism>
<proteinExistence type="predicted"/>
<feature type="domain" description="Mandelate racemase/muconate lactonizing enzyme C-terminal" evidence="4">
    <location>
        <begin position="141"/>
        <end position="247"/>
    </location>
</feature>
<dbReference type="EMBL" id="JACHOO010000008">
    <property type="protein sequence ID" value="MBB5754528.1"/>
    <property type="molecule type" value="Genomic_DNA"/>
</dbReference>
<dbReference type="InterPro" id="IPR013342">
    <property type="entry name" value="Mandelate_racemase_C"/>
</dbReference>
<evidence type="ECO:0000256" key="2">
    <source>
        <dbReference type="ARBA" id="ARBA00022723"/>
    </source>
</evidence>
<keyword evidence="6" id="KW-1185">Reference proteome</keyword>
<dbReference type="AlphaFoldDB" id="A0A7W9FPK2"/>
<dbReference type="Pfam" id="PF02746">
    <property type="entry name" value="MR_MLE_N"/>
    <property type="match status" value="1"/>
</dbReference>
<gene>
    <name evidence="5" type="ORF">GGQ63_003614</name>
</gene>
<dbReference type="SUPFAM" id="SSF51604">
    <property type="entry name" value="Enolase C-terminal domain-like"/>
    <property type="match status" value="1"/>
</dbReference>
<name>A0A7W9FPK2_9HYPH</name>
<dbReference type="SMART" id="SM00922">
    <property type="entry name" value="MR_MLE"/>
    <property type="match status" value="1"/>
</dbReference>
<accession>A0A7W9FPK2</accession>
<dbReference type="PANTHER" id="PTHR13794:SF58">
    <property type="entry name" value="MITOCHONDRIAL ENOLASE SUPERFAMILY MEMBER 1"/>
    <property type="match status" value="1"/>
</dbReference>
<protein>
    <submittedName>
        <fullName evidence="5">D-galactarolactone cycloisomerase</fullName>
        <ecNumber evidence="5">5.5.1.-</ecNumber>
    </submittedName>
</protein>
<dbReference type="SUPFAM" id="SSF54826">
    <property type="entry name" value="Enolase N-terminal domain-like"/>
    <property type="match status" value="1"/>
</dbReference>
<dbReference type="InterPro" id="IPR036849">
    <property type="entry name" value="Enolase-like_C_sf"/>
</dbReference>
<comment type="caution">
    <text evidence="5">The sequence shown here is derived from an EMBL/GenBank/DDBJ whole genome shotgun (WGS) entry which is preliminary data.</text>
</comment>
<reference evidence="5 6" key="1">
    <citation type="submission" date="2020-08" db="EMBL/GenBank/DDBJ databases">
        <title>Genomic Encyclopedia of Type Strains, Phase IV (KMG-IV): sequencing the most valuable type-strain genomes for metagenomic binning, comparative biology and taxonomic classification.</title>
        <authorList>
            <person name="Goeker M."/>
        </authorList>
    </citation>
    <scope>NUCLEOTIDE SEQUENCE [LARGE SCALE GENOMIC DNA]</scope>
    <source>
        <strain evidence="5 6">DSM 16268</strain>
    </source>
</reference>